<proteinExistence type="predicted"/>
<organism evidence="2 3">
    <name type="scientific">Streptomyces rubradiris</name>
    <name type="common">Streptomyces achromogenes subsp. rubradiris</name>
    <dbReference type="NCBI Taxonomy" id="285531"/>
    <lineage>
        <taxon>Bacteria</taxon>
        <taxon>Bacillati</taxon>
        <taxon>Actinomycetota</taxon>
        <taxon>Actinomycetes</taxon>
        <taxon>Kitasatosporales</taxon>
        <taxon>Streptomycetaceae</taxon>
        <taxon>Streptomyces</taxon>
    </lineage>
</organism>
<dbReference type="EMBL" id="BNEA01000010">
    <property type="protein sequence ID" value="GHI52739.1"/>
    <property type="molecule type" value="Genomic_DNA"/>
</dbReference>
<sequence>MEHRTADMSPAGLLQAGAEPCVSEPPLRPHLARDLIAAAEQASTHWSRRIRHQLADIDVGQARHADHANAKVLGRILAEHGWPGHRLVGRKGCRAAWQLALHADDDPTVQRAAARLLHRAVQDDDAPAVQWAHLHDRVLISTGQPQEYGTQYLLTADTVERYPVREPDGLDTRRSRLGLPPAADAFTALRRRLALAAAHPDTGDTVVLTPLASAA</sequence>
<accession>A0ABQ3RA57</accession>
<reference evidence="3" key="1">
    <citation type="submission" date="2023-07" db="EMBL/GenBank/DDBJ databases">
        <title>Whole genome shotgun sequence of Streptomyces achromogenes subsp. rubradiris NBRC 14000.</title>
        <authorList>
            <person name="Komaki H."/>
            <person name="Tamura T."/>
        </authorList>
    </citation>
    <scope>NUCLEOTIDE SEQUENCE [LARGE SCALE GENOMIC DNA]</scope>
    <source>
        <strain evidence="3">NBRC 14000</strain>
    </source>
</reference>
<dbReference type="InterPro" id="IPR046732">
    <property type="entry name" value="DUF6624"/>
</dbReference>
<dbReference type="Proteomes" id="UP000646738">
    <property type="component" value="Unassembled WGS sequence"/>
</dbReference>
<feature type="region of interest" description="Disordered" evidence="1">
    <location>
        <begin position="1"/>
        <end position="21"/>
    </location>
</feature>
<comment type="caution">
    <text evidence="2">The sequence shown here is derived from an EMBL/GenBank/DDBJ whole genome shotgun (WGS) entry which is preliminary data.</text>
</comment>
<evidence type="ECO:0000313" key="3">
    <source>
        <dbReference type="Proteomes" id="UP000646738"/>
    </source>
</evidence>
<name>A0ABQ3RA57_STRRR</name>
<evidence type="ECO:0000256" key="1">
    <source>
        <dbReference type="SAM" id="MobiDB-lite"/>
    </source>
</evidence>
<evidence type="ECO:0000313" key="2">
    <source>
        <dbReference type="EMBL" id="GHI52739.1"/>
    </source>
</evidence>
<gene>
    <name evidence="2" type="ORF">Srubr_25850</name>
</gene>
<dbReference type="Pfam" id="PF20329">
    <property type="entry name" value="DUF6624"/>
    <property type="match status" value="1"/>
</dbReference>
<protein>
    <submittedName>
        <fullName evidence="2">Uncharacterized protein</fullName>
    </submittedName>
</protein>
<keyword evidence="3" id="KW-1185">Reference proteome</keyword>